<keyword evidence="2 4" id="KW-0813">Transport</keyword>
<name>A0A328KQW4_9LACT</name>
<accession>A0A328KQW4</accession>
<dbReference type="Pfam" id="PF01297">
    <property type="entry name" value="ZnuA"/>
    <property type="match status" value="1"/>
</dbReference>
<dbReference type="Gene3D" id="3.40.50.1980">
    <property type="entry name" value="Nitrogenase molybdenum iron protein domain"/>
    <property type="match status" value="2"/>
</dbReference>
<protein>
    <submittedName>
        <fullName evidence="5">Adhesion protein</fullName>
    </submittedName>
</protein>
<dbReference type="GO" id="GO:0007155">
    <property type="term" value="P:cell adhesion"/>
    <property type="evidence" value="ECO:0007669"/>
    <property type="project" value="InterPro"/>
</dbReference>
<dbReference type="GO" id="GO:0046872">
    <property type="term" value="F:metal ion binding"/>
    <property type="evidence" value="ECO:0007669"/>
    <property type="project" value="InterPro"/>
</dbReference>
<dbReference type="PANTHER" id="PTHR42953:SF3">
    <property type="entry name" value="HIGH-AFFINITY ZINC UPTAKE SYSTEM PROTEIN ZNUA"/>
    <property type="match status" value="1"/>
</dbReference>
<evidence type="ECO:0000256" key="3">
    <source>
        <dbReference type="ARBA" id="ARBA00022729"/>
    </source>
</evidence>
<gene>
    <name evidence="5" type="ORF">B8A44_01575</name>
</gene>
<dbReference type="Proteomes" id="UP000249099">
    <property type="component" value="Unassembled WGS sequence"/>
</dbReference>
<dbReference type="PRINTS" id="PR00690">
    <property type="entry name" value="ADHESNFAMILY"/>
</dbReference>
<evidence type="ECO:0000313" key="5">
    <source>
        <dbReference type="EMBL" id="RAN64911.1"/>
    </source>
</evidence>
<reference evidence="5 6" key="1">
    <citation type="submission" date="2017-03" db="EMBL/GenBank/DDBJ databases">
        <title>wgs assembly of Dolosigranulum pigrum KPL CDC strains.</title>
        <authorList>
            <person name="Brugger S.D."/>
            <person name="Pettigrew M."/>
            <person name="Kong Y."/>
            <person name="Lemon K.P."/>
        </authorList>
    </citation>
    <scope>NUCLEOTIDE SEQUENCE [LARGE SCALE GENOMIC DNA]</scope>
    <source>
        <strain evidence="5 6">KPL1931_CDC4294-98</strain>
    </source>
</reference>
<dbReference type="InterPro" id="IPR006129">
    <property type="entry name" value="AdhesinB"/>
</dbReference>
<dbReference type="PRINTS" id="PR00691">
    <property type="entry name" value="ADHESINB"/>
</dbReference>
<dbReference type="InterPro" id="IPR006127">
    <property type="entry name" value="ZnuA-like"/>
</dbReference>
<dbReference type="SUPFAM" id="SSF53807">
    <property type="entry name" value="Helical backbone' metal receptor"/>
    <property type="match status" value="1"/>
</dbReference>
<dbReference type="PANTHER" id="PTHR42953">
    <property type="entry name" value="HIGH-AFFINITY ZINC UPTAKE SYSTEM PROTEIN ZNUA-RELATED"/>
    <property type="match status" value="1"/>
</dbReference>
<dbReference type="GO" id="GO:0030001">
    <property type="term" value="P:metal ion transport"/>
    <property type="evidence" value="ECO:0007669"/>
    <property type="project" value="InterPro"/>
</dbReference>
<proteinExistence type="inferred from homology"/>
<keyword evidence="3" id="KW-0732">Signal</keyword>
<dbReference type="InterPro" id="IPR006128">
    <property type="entry name" value="Lipoprotein_PsaA-like"/>
</dbReference>
<evidence type="ECO:0000313" key="6">
    <source>
        <dbReference type="Proteomes" id="UP000249099"/>
    </source>
</evidence>
<sequence length="334" mass="36772">MLYFIFYIYNRNNYDYKTVGRNDVVSGVRKRAWLAGLATVGLCLGACSNEATSQPAADSQGAGLDVVTSFYPTYAITKEVSGDLNDVRMINSGAGIHGFEPSAEDVAAIADSDIFVYYSGILESWAGRLEDAVETDVRKVEASSTQELIAVEGLEEFDDASAKDPHSWLDPLMAAESARYIADELSEVDPEQADYYKQNAADFAETAQALVDEYEPKFKELEHKTFVTQHTAFSYLAERFGLKQLGIAGIDGDVEPSPKQMAEIKAFMEERGVKTIFVEPNVSDKTAQTLAAETGAKVEMLSPLEYDPQNTDSYLDNLEAQLETLYQSLKAEES</sequence>
<evidence type="ECO:0000256" key="2">
    <source>
        <dbReference type="ARBA" id="ARBA00022448"/>
    </source>
</evidence>
<evidence type="ECO:0000256" key="4">
    <source>
        <dbReference type="RuleBase" id="RU003512"/>
    </source>
</evidence>
<organism evidence="5 6">
    <name type="scientific">Dolosigranulum pigrum</name>
    <dbReference type="NCBI Taxonomy" id="29394"/>
    <lineage>
        <taxon>Bacteria</taxon>
        <taxon>Bacillati</taxon>
        <taxon>Bacillota</taxon>
        <taxon>Bacilli</taxon>
        <taxon>Lactobacillales</taxon>
        <taxon>Carnobacteriaceae</taxon>
        <taxon>Dolosigranulum</taxon>
    </lineage>
</organism>
<dbReference type="EMBL" id="NAQV01000004">
    <property type="protein sequence ID" value="RAN64911.1"/>
    <property type="molecule type" value="Genomic_DNA"/>
</dbReference>
<evidence type="ECO:0000256" key="1">
    <source>
        <dbReference type="ARBA" id="ARBA00011028"/>
    </source>
</evidence>
<comment type="caution">
    <text evidence="5">The sequence shown here is derived from an EMBL/GenBank/DDBJ whole genome shotgun (WGS) entry which is preliminary data.</text>
</comment>
<dbReference type="AlphaFoldDB" id="A0A328KQW4"/>
<dbReference type="InterPro" id="IPR050492">
    <property type="entry name" value="Bact_metal-bind_prot9"/>
</dbReference>
<comment type="similarity">
    <text evidence="1 4">Belongs to the bacterial solute-binding protein 9 family.</text>
</comment>